<keyword evidence="4" id="KW-1185">Reference proteome</keyword>
<evidence type="ECO:0000256" key="1">
    <source>
        <dbReference type="SAM" id="SignalP"/>
    </source>
</evidence>
<feature type="signal peptide" evidence="1">
    <location>
        <begin position="1"/>
        <end position="22"/>
    </location>
</feature>
<accession>A0A562S8J5</accession>
<feature type="chain" id="PRO_5022108552" evidence="1">
    <location>
        <begin position="23"/>
        <end position="118"/>
    </location>
</feature>
<dbReference type="Proteomes" id="UP000316167">
    <property type="component" value="Unassembled WGS sequence"/>
</dbReference>
<feature type="domain" description="Heavy metal binding" evidence="2">
    <location>
        <begin position="38"/>
        <end position="66"/>
    </location>
</feature>
<comment type="caution">
    <text evidence="3">The sequence shown here is derived from an EMBL/GenBank/DDBJ whole genome shotgun (WGS) entry which is preliminary data.</text>
</comment>
<proteinExistence type="predicted"/>
<dbReference type="RefSeq" id="WP_199758331.1">
    <property type="nucleotide sequence ID" value="NZ_VLLE01000009.1"/>
</dbReference>
<evidence type="ECO:0000313" key="3">
    <source>
        <dbReference type="EMBL" id="TWI77689.1"/>
    </source>
</evidence>
<evidence type="ECO:0000313" key="4">
    <source>
        <dbReference type="Proteomes" id="UP000316167"/>
    </source>
</evidence>
<sequence length="118" mass="13104">MKQIRIILSMAIAVFGFTAINAQSTKTKNKTAVADTVVYQCPMKCEGDKTYDKAGKCPKCNMDLKAVPKPVAAIYQCPMKCEGDKTYDKAVKCPKCNMNLTKVKTKKEVQNHKGQNHN</sequence>
<evidence type="ECO:0000259" key="2">
    <source>
        <dbReference type="Pfam" id="PF19335"/>
    </source>
</evidence>
<keyword evidence="1" id="KW-0732">Signal</keyword>
<protein>
    <submittedName>
        <fullName evidence="3">Cu2+-exporting ATPase</fullName>
    </submittedName>
</protein>
<dbReference type="Pfam" id="PF19335">
    <property type="entry name" value="HMBD"/>
    <property type="match status" value="2"/>
</dbReference>
<organism evidence="3 4">
    <name type="scientific">Lacibacter cauensis</name>
    <dbReference type="NCBI Taxonomy" id="510947"/>
    <lineage>
        <taxon>Bacteria</taxon>
        <taxon>Pseudomonadati</taxon>
        <taxon>Bacteroidota</taxon>
        <taxon>Chitinophagia</taxon>
        <taxon>Chitinophagales</taxon>
        <taxon>Chitinophagaceae</taxon>
        <taxon>Lacibacter</taxon>
    </lineage>
</organism>
<reference evidence="3 4" key="1">
    <citation type="journal article" date="2015" name="Stand. Genomic Sci.">
        <title>Genomic Encyclopedia of Bacterial and Archaeal Type Strains, Phase III: the genomes of soil and plant-associated and newly described type strains.</title>
        <authorList>
            <person name="Whitman W.B."/>
            <person name="Woyke T."/>
            <person name="Klenk H.P."/>
            <person name="Zhou Y."/>
            <person name="Lilburn T.G."/>
            <person name="Beck B.J."/>
            <person name="De Vos P."/>
            <person name="Vandamme P."/>
            <person name="Eisen J.A."/>
            <person name="Garrity G."/>
            <person name="Hugenholtz P."/>
            <person name="Kyrpides N.C."/>
        </authorList>
    </citation>
    <scope>NUCLEOTIDE SEQUENCE [LARGE SCALE GENOMIC DNA]</scope>
    <source>
        <strain evidence="3 4">CGMCC 1.7271</strain>
    </source>
</reference>
<dbReference type="AlphaFoldDB" id="A0A562S8J5"/>
<dbReference type="EMBL" id="VLLE01000009">
    <property type="protein sequence ID" value="TWI77689.1"/>
    <property type="molecule type" value="Genomic_DNA"/>
</dbReference>
<gene>
    <name evidence="3" type="ORF">IQ13_4288</name>
</gene>
<name>A0A562S8J5_9BACT</name>
<dbReference type="InterPro" id="IPR045800">
    <property type="entry name" value="HMBD"/>
</dbReference>
<dbReference type="GO" id="GO:0046872">
    <property type="term" value="F:metal ion binding"/>
    <property type="evidence" value="ECO:0007669"/>
    <property type="project" value="InterPro"/>
</dbReference>
<feature type="domain" description="Heavy metal binding" evidence="2">
    <location>
        <begin position="75"/>
        <end position="103"/>
    </location>
</feature>